<dbReference type="InterPro" id="IPR003594">
    <property type="entry name" value="HATPase_dom"/>
</dbReference>
<dbReference type="InterPro" id="IPR036890">
    <property type="entry name" value="HATPase_C_sf"/>
</dbReference>
<dbReference type="FunFam" id="1.10.287.130:FF:000001">
    <property type="entry name" value="Two-component sensor histidine kinase"/>
    <property type="match status" value="1"/>
</dbReference>
<keyword evidence="9" id="KW-0472">Membrane</keyword>
<feature type="domain" description="HAMP" evidence="11">
    <location>
        <begin position="210"/>
        <end position="262"/>
    </location>
</feature>
<dbReference type="Gene3D" id="6.10.340.10">
    <property type="match status" value="1"/>
</dbReference>
<evidence type="ECO:0000256" key="8">
    <source>
        <dbReference type="SAM" id="Coils"/>
    </source>
</evidence>
<dbReference type="SUPFAM" id="SSF55874">
    <property type="entry name" value="ATPase domain of HSP90 chaperone/DNA topoisomerase II/histidine kinase"/>
    <property type="match status" value="1"/>
</dbReference>
<comment type="subcellular location">
    <subcellularLocation>
        <location evidence="2">Membrane</location>
    </subcellularLocation>
</comment>
<dbReference type="GO" id="GO:0005886">
    <property type="term" value="C:plasma membrane"/>
    <property type="evidence" value="ECO:0007669"/>
    <property type="project" value="TreeGrafter"/>
</dbReference>
<keyword evidence="9" id="KW-0812">Transmembrane</keyword>
<dbReference type="PANTHER" id="PTHR45453:SF3">
    <property type="entry name" value="HISTIDINE KINASE"/>
    <property type="match status" value="1"/>
</dbReference>
<dbReference type="PANTHER" id="PTHR45453">
    <property type="entry name" value="PHOSPHATE REGULON SENSOR PROTEIN PHOR"/>
    <property type="match status" value="1"/>
</dbReference>
<evidence type="ECO:0000313" key="12">
    <source>
        <dbReference type="EMBL" id="SHH33616.1"/>
    </source>
</evidence>
<sequence>MNSIKKKLFLQIGSLIVFLVILLLLANTLLLESYYTYKQKNKLVDYYATINSMDSTDYDDNLLDFLAIESASNVDILVMGSTGDVLYASNSFLADKRLLDELMNLMSINMTNFAPVTQTPINIHPAPSPKNQITKSEKIDDKTSFVWASDPLLSNTNLLLFGTLDNGNLIELRLPIAAIKTNIKVSNDFLLIIGLIVFAISMIFAYVVSNYFTKPITAMNDVTKRLKHLDFDTSCEVISNDEIGQLADSINKMSLALSSTITSLNFKNTQLEKEIQEKNRLDEKRRTLLNNVSHELKTPLSLMQGYAEGLKLNVIKNKEKSDFYCDVIIDESIKMNRLVESLLNIDQMEFGDNILHKSTFEINEFIVQTLDKYNKIFQDKSILFTINTIAPIEVIGDAFMIERVFENYITNAINYVDENLEISVRLFKLNNTIKVEVFNTCEIIDEKDLDKIWDSFYKLDKARSREKGGHGLGLSIVKAIQEAHGNSYGAKNVPTGICFWFEIDINRT</sequence>
<evidence type="ECO:0000256" key="6">
    <source>
        <dbReference type="ARBA" id="ARBA00022777"/>
    </source>
</evidence>
<keyword evidence="5" id="KW-0808">Transferase</keyword>
<evidence type="ECO:0000256" key="4">
    <source>
        <dbReference type="ARBA" id="ARBA00022553"/>
    </source>
</evidence>
<accession>A0A1M5S552</accession>
<protein>
    <recommendedName>
        <fullName evidence="3">histidine kinase</fullName>
        <ecNumber evidence="3">2.7.13.3</ecNumber>
    </recommendedName>
</protein>
<keyword evidence="13" id="KW-1185">Reference proteome</keyword>
<evidence type="ECO:0000256" key="3">
    <source>
        <dbReference type="ARBA" id="ARBA00012438"/>
    </source>
</evidence>
<dbReference type="STRING" id="1121316.SAMN02745207_00759"/>
<comment type="catalytic activity">
    <reaction evidence="1">
        <text>ATP + protein L-histidine = ADP + protein N-phospho-L-histidine.</text>
        <dbReference type="EC" id="2.7.13.3"/>
    </reaction>
</comment>
<gene>
    <name evidence="12" type="ORF">SAMN02745207_00759</name>
</gene>
<dbReference type="CDD" id="cd06225">
    <property type="entry name" value="HAMP"/>
    <property type="match status" value="1"/>
</dbReference>
<evidence type="ECO:0000256" key="7">
    <source>
        <dbReference type="ARBA" id="ARBA00023012"/>
    </source>
</evidence>
<evidence type="ECO:0000259" key="11">
    <source>
        <dbReference type="PROSITE" id="PS50885"/>
    </source>
</evidence>
<dbReference type="Gene3D" id="1.10.287.130">
    <property type="match status" value="1"/>
</dbReference>
<dbReference type="CDD" id="cd00082">
    <property type="entry name" value="HisKA"/>
    <property type="match status" value="1"/>
</dbReference>
<dbReference type="Pfam" id="PF00512">
    <property type="entry name" value="HisKA"/>
    <property type="match status" value="1"/>
</dbReference>
<proteinExistence type="predicted"/>
<organism evidence="12 13">
    <name type="scientific">Clostridium grantii DSM 8605</name>
    <dbReference type="NCBI Taxonomy" id="1121316"/>
    <lineage>
        <taxon>Bacteria</taxon>
        <taxon>Bacillati</taxon>
        <taxon>Bacillota</taxon>
        <taxon>Clostridia</taxon>
        <taxon>Eubacteriales</taxon>
        <taxon>Clostridiaceae</taxon>
        <taxon>Clostridium</taxon>
    </lineage>
</organism>
<feature type="domain" description="Histidine kinase" evidence="10">
    <location>
        <begin position="291"/>
        <end position="507"/>
    </location>
</feature>
<dbReference type="RefSeq" id="WP_073337111.1">
    <property type="nucleotide sequence ID" value="NZ_FQXM01000004.1"/>
</dbReference>
<dbReference type="OrthoDB" id="9762826at2"/>
<dbReference type="Pfam" id="PF00672">
    <property type="entry name" value="HAMP"/>
    <property type="match status" value="1"/>
</dbReference>
<dbReference type="InterPro" id="IPR003660">
    <property type="entry name" value="HAMP_dom"/>
</dbReference>
<evidence type="ECO:0000256" key="1">
    <source>
        <dbReference type="ARBA" id="ARBA00000085"/>
    </source>
</evidence>
<dbReference type="PROSITE" id="PS50885">
    <property type="entry name" value="HAMP"/>
    <property type="match status" value="1"/>
</dbReference>
<dbReference type="SUPFAM" id="SSF158472">
    <property type="entry name" value="HAMP domain-like"/>
    <property type="match status" value="1"/>
</dbReference>
<dbReference type="AlphaFoldDB" id="A0A1M5S552"/>
<name>A0A1M5S552_9CLOT</name>
<dbReference type="InterPro" id="IPR036097">
    <property type="entry name" value="HisK_dim/P_sf"/>
</dbReference>
<dbReference type="GO" id="GO:0000155">
    <property type="term" value="F:phosphorelay sensor kinase activity"/>
    <property type="evidence" value="ECO:0007669"/>
    <property type="project" value="InterPro"/>
</dbReference>
<dbReference type="SUPFAM" id="SSF47384">
    <property type="entry name" value="Homodimeric domain of signal transducing histidine kinase"/>
    <property type="match status" value="1"/>
</dbReference>
<dbReference type="PROSITE" id="PS50109">
    <property type="entry name" value="HIS_KIN"/>
    <property type="match status" value="1"/>
</dbReference>
<dbReference type="EC" id="2.7.13.3" evidence="3"/>
<feature type="coiled-coil region" evidence="8">
    <location>
        <begin position="261"/>
        <end position="291"/>
    </location>
</feature>
<dbReference type="SMART" id="SM00387">
    <property type="entry name" value="HATPase_c"/>
    <property type="match status" value="1"/>
</dbReference>
<dbReference type="Proteomes" id="UP000184447">
    <property type="component" value="Unassembled WGS sequence"/>
</dbReference>
<dbReference type="Gene3D" id="3.30.565.10">
    <property type="entry name" value="Histidine kinase-like ATPase, C-terminal domain"/>
    <property type="match status" value="1"/>
</dbReference>
<dbReference type="InterPro" id="IPR005467">
    <property type="entry name" value="His_kinase_dom"/>
</dbReference>
<evidence type="ECO:0000256" key="2">
    <source>
        <dbReference type="ARBA" id="ARBA00004370"/>
    </source>
</evidence>
<evidence type="ECO:0000256" key="9">
    <source>
        <dbReference type="SAM" id="Phobius"/>
    </source>
</evidence>
<feature type="transmembrane region" description="Helical" evidence="9">
    <location>
        <begin position="12"/>
        <end position="31"/>
    </location>
</feature>
<dbReference type="InterPro" id="IPR003661">
    <property type="entry name" value="HisK_dim/P_dom"/>
</dbReference>
<dbReference type="GO" id="GO:0004721">
    <property type="term" value="F:phosphoprotein phosphatase activity"/>
    <property type="evidence" value="ECO:0007669"/>
    <property type="project" value="TreeGrafter"/>
</dbReference>
<dbReference type="SMART" id="SM00388">
    <property type="entry name" value="HisKA"/>
    <property type="match status" value="1"/>
</dbReference>
<keyword evidence="4" id="KW-0597">Phosphoprotein</keyword>
<keyword evidence="6 12" id="KW-0418">Kinase</keyword>
<evidence type="ECO:0000313" key="13">
    <source>
        <dbReference type="Proteomes" id="UP000184447"/>
    </source>
</evidence>
<dbReference type="InterPro" id="IPR050351">
    <property type="entry name" value="BphY/WalK/GraS-like"/>
</dbReference>
<feature type="transmembrane region" description="Helical" evidence="9">
    <location>
        <begin position="189"/>
        <end position="208"/>
    </location>
</feature>
<keyword evidence="8" id="KW-0175">Coiled coil</keyword>
<dbReference type="GO" id="GO:0016036">
    <property type="term" value="P:cellular response to phosphate starvation"/>
    <property type="evidence" value="ECO:0007669"/>
    <property type="project" value="TreeGrafter"/>
</dbReference>
<keyword evidence="7" id="KW-0902">Two-component regulatory system</keyword>
<evidence type="ECO:0000256" key="5">
    <source>
        <dbReference type="ARBA" id="ARBA00022679"/>
    </source>
</evidence>
<dbReference type="EMBL" id="FQXM01000004">
    <property type="protein sequence ID" value="SHH33616.1"/>
    <property type="molecule type" value="Genomic_DNA"/>
</dbReference>
<reference evidence="12 13" key="1">
    <citation type="submission" date="2016-11" db="EMBL/GenBank/DDBJ databases">
        <authorList>
            <person name="Jaros S."/>
            <person name="Januszkiewicz K."/>
            <person name="Wedrychowicz H."/>
        </authorList>
    </citation>
    <scope>NUCLEOTIDE SEQUENCE [LARGE SCALE GENOMIC DNA]</scope>
    <source>
        <strain evidence="12 13">DSM 8605</strain>
    </source>
</reference>
<dbReference type="SMART" id="SM00304">
    <property type="entry name" value="HAMP"/>
    <property type="match status" value="1"/>
</dbReference>
<evidence type="ECO:0000259" key="10">
    <source>
        <dbReference type="PROSITE" id="PS50109"/>
    </source>
</evidence>
<dbReference type="Pfam" id="PF02518">
    <property type="entry name" value="HATPase_c"/>
    <property type="match status" value="1"/>
</dbReference>
<keyword evidence="9" id="KW-1133">Transmembrane helix</keyword>